<feature type="chain" id="PRO_5044887781" evidence="2">
    <location>
        <begin position="25"/>
        <end position="164"/>
    </location>
</feature>
<gene>
    <name evidence="3" type="ORF">CASFOL_023287</name>
</gene>
<reference evidence="4" key="1">
    <citation type="journal article" date="2024" name="IScience">
        <title>Strigolactones Initiate the Formation of Haustorium-like Structures in Castilleja.</title>
        <authorList>
            <person name="Buerger M."/>
            <person name="Peterson D."/>
            <person name="Chory J."/>
        </authorList>
    </citation>
    <scope>NUCLEOTIDE SEQUENCE [LARGE SCALE GENOMIC DNA]</scope>
</reference>
<proteinExistence type="predicted"/>
<evidence type="ECO:0000313" key="4">
    <source>
        <dbReference type="Proteomes" id="UP001632038"/>
    </source>
</evidence>
<evidence type="ECO:0000256" key="1">
    <source>
        <dbReference type="SAM" id="MobiDB-lite"/>
    </source>
</evidence>
<evidence type="ECO:0000256" key="2">
    <source>
        <dbReference type="SAM" id="SignalP"/>
    </source>
</evidence>
<comment type="caution">
    <text evidence="3">The sequence shown here is derived from an EMBL/GenBank/DDBJ whole genome shotgun (WGS) entry which is preliminary data.</text>
</comment>
<organism evidence="3 4">
    <name type="scientific">Castilleja foliolosa</name>
    <dbReference type="NCBI Taxonomy" id="1961234"/>
    <lineage>
        <taxon>Eukaryota</taxon>
        <taxon>Viridiplantae</taxon>
        <taxon>Streptophyta</taxon>
        <taxon>Embryophyta</taxon>
        <taxon>Tracheophyta</taxon>
        <taxon>Spermatophyta</taxon>
        <taxon>Magnoliopsida</taxon>
        <taxon>eudicotyledons</taxon>
        <taxon>Gunneridae</taxon>
        <taxon>Pentapetalae</taxon>
        <taxon>asterids</taxon>
        <taxon>lamiids</taxon>
        <taxon>Lamiales</taxon>
        <taxon>Orobanchaceae</taxon>
        <taxon>Pedicularideae</taxon>
        <taxon>Castillejinae</taxon>
        <taxon>Castilleja</taxon>
    </lineage>
</organism>
<feature type="signal peptide" evidence="2">
    <location>
        <begin position="1"/>
        <end position="24"/>
    </location>
</feature>
<dbReference type="EMBL" id="JAVIJP010000032">
    <property type="protein sequence ID" value="KAL3630303.1"/>
    <property type="molecule type" value="Genomic_DNA"/>
</dbReference>
<accession>A0ABD3CKZ8</accession>
<sequence length="164" mass="18132">MDFVRCFMFVFVSILLNFSYNVKARPLSKSSILLGENDSTKVDHGYLGDEKFLPPEVLCSLLGGCENSMEKSKFMNHIATDELSGEKELIAVEPNYLGDEKFLRVRSFCSKPGSCEQSIKTSKSTNQLMTDKSNGIKDSTMVSDNRIGDEKLPPKVICGLLGGC</sequence>
<keyword evidence="4" id="KW-1185">Reference proteome</keyword>
<dbReference type="AlphaFoldDB" id="A0ABD3CKZ8"/>
<dbReference type="Proteomes" id="UP001632038">
    <property type="component" value="Unassembled WGS sequence"/>
</dbReference>
<feature type="compositionally biased region" description="Polar residues" evidence="1">
    <location>
        <begin position="120"/>
        <end position="143"/>
    </location>
</feature>
<evidence type="ECO:0000313" key="3">
    <source>
        <dbReference type="EMBL" id="KAL3630303.1"/>
    </source>
</evidence>
<protein>
    <submittedName>
        <fullName evidence="3">Uncharacterized protein</fullName>
    </submittedName>
</protein>
<keyword evidence="2" id="KW-0732">Signal</keyword>
<feature type="region of interest" description="Disordered" evidence="1">
    <location>
        <begin position="120"/>
        <end position="145"/>
    </location>
</feature>
<name>A0ABD3CKZ8_9LAMI</name>